<reference evidence="15" key="1">
    <citation type="submission" date="2021-10" db="EMBL/GenBank/DDBJ databases">
        <title>Tropical sea cucumber genome reveals ecological adaptation and Cuvierian tubules defense mechanism.</title>
        <authorList>
            <person name="Chen T."/>
        </authorList>
    </citation>
    <scope>NUCLEOTIDE SEQUENCE</scope>
    <source>
        <strain evidence="15">Nanhai2018</strain>
        <tissue evidence="15">Muscle</tissue>
    </source>
</reference>
<evidence type="ECO:0000256" key="3">
    <source>
        <dbReference type="ARBA" id="ARBA00022723"/>
    </source>
</evidence>
<dbReference type="PROSITE" id="PS51456">
    <property type="entry name" value="MYOSIN_MOTOR"/>
    <property type="match status" value="1"/>
</dbReference>
<feature type="region of interest" description="Actin-binding" evidence="9">
    <location>
        <begin position="174"/>
        <end position="196"/>
    </location>
</feature>
<dbReference type="InterPro" id="IPR000198">
    <property type="entry name" value="RhoGAP_dom"/>
</dbReference>
<dbReference type="Pfam" id="PF00130">
    <property type="entry name" value="C1_1"/>
    <property type="match status" value="1"/>
</dbReference>
<keyword evidence="9" id="KW-0009">Actin-binding</keyword>
<protein>
    <submittedName>
        <fullName evidence="15">Unconventional myosin-IXa</fullName>
    </submittedName>
</protein>
<comment type="caution">
    <text evidence="9">Lacks conserved residue(s) required for the propagation of feature annotation.</text>
</comment>
<dbReference type="Pfam" id="PF00063">
    <property type="entry name" value="Myosin_head"/>
    <property type="match status" value="1"/>
</dbReference>
<evidence type="ECO:0000256" key="9">
    <source>
        <dbReference type="PROSITE-ProRule" id="PRU00782"/>
    </source>
</evidence>
<dbReference type="Gene3D" id="3.40.850.10">
    <property type="entry name" value="Kinesin motor domain"/>
    <property type="match status" value="1"/>
</dbReference>
<comment type="caution">
    <text evidence="15">The sequence shown here is derived from an EMBL/GenBank/DDBJ whole genome shotgun (WGS) entry which is preliminary data.</text>
</comment>
<dbReference type="SUPFAM" id="SSF52540">
    <property type="entry name" value="P-loop containing nucleoside triphosphate hydrolases"/>
    <property type="match status" value="2"/>
</dbReference>
<evidence type="ECO:0000259" key="13">
    <source>
        <dbReference type="PROSITE" id="PS50238"/>
    </source>
</evidence>
<dbReference type="GO" id="GO:0051015">
    <property type="term" value="F:actin filament binding"/>
    <property type="evidence" value="ECO:0007669"/>
    <property type="project" value="TreeGrafter"/>
</dbReference>
<feature type="compositionally biased region" description="Basic and acidic residues" evidence="11">
    <location>
        <begin position="576"/>
        <end position="611"/>
    </location>
</feature>
<dbReference type="GO" id="GO:0005524">
    <property type="term" value="F:ATP binding"/>
    <property type="evidence" value="ECO:0007669"/>
    <property type="project" value="UniProtKB-KW"/>
</dbReference>
<dbReference type="InterPro" id="IPR008936">
    <property type="entry name" value="Rho_GTPase_activation_prot"/>
</dbReference>
<keyword evidence="8" id="KW-0505">Motor protein</keyword>
<dbReference type="GO" id="GO:0005096">
    <property type="term" value="F:GTPase activator activity"/>
    <property type="evidence" value="ECO:0007669"/>
    <property type="project" value="InterPro"/>
</dbReference>
<comment type="similarity">
    <text evidence="9">Belongs to the TRAFAC class myosin-kinesin ATPase superfamily. Myosin family.</text>
</comment>
<dbReference type="InterPro" id="IPR002219">
    <property type="entry name" value="PKC_DAG/PE"/>
</dbReference>
<dbReference type="GO" id="GO:0005737">
    <property type="term" value="C:cytoplasm"/>
    <property type="evidence" value="ECO:0007669"/>
    <property type="project" value="UniProtKB-SubCell"/>
</dbReference>
<feature type="compositionally biased region" description="Acidic residues" evidence="11">
    <location>
        <begin position="1273"/>
        <end position="1285"/>
    </location>
</feature>
<evidence type="ECO:0000313" key="16">
    <source>
        <dbReference type="Proteomes" id="UP001152320"/>
    </source>
</evidence>
<feature type="coiled-coil region" evidence="10">
    <location>
        <begin position="1152"/>
        <end position="1186"/>
    </location>
</feature>
<dbReference type="SMART" id="SM00015">
    <property type="entry name" value="IQ"/>
    <property type="match status" value="4"/>
</dbReference>
<dbReference type="SMART" id="SM00109">
    <property type="entry name" value="C1"/>
    <property type="match status" value="1"/>
</dbReference>
<evidence type="ECO:0000256" key="2">
    <source>
        <dbReference type="ARBA" id="ARBA00022490"/>
    </source>
</evidence>
<dbReference type="Gene3D" id="1.20.5.190">
    <property type="match status" value="2"/>
</dbReference>
<comment type="subcellular location">
    <subcellularLocation>
        <location evidence="1">Cytoplasm</location>
    </subcellularLocation>
</comment>
<evidence type="ECO:0000256" key="1">
    <source>
        <dbReference type="ARBA" id="ARBA00004496"/>
    </source>
</evidence>
<feature type="compositionally biased region" description="Polar residues" evidence="11">
    <location>
        <begin position="512"/>
        <end position="524"/>
    </location>
</feature>
<feature type="coiled-coil region" evidence="10">
    <location>
        <begin position="1231"/>
        <end position="1269"/>
    </location>
</feature>
<keyword evidence="2" id="KW-0963">Cytoplasm</keyword>
<dbReference type="SMART" id="SM00324">
    <property type="entry name" value="RhoGAP"/>
    <property type="match status" value="1"/>
</dbReference>
<feature type="region of interest" description="Disordered" evidence="11">
    <location>
        <begin position="732"/>
        <end position="771"/>
    </location>
</feature>
<sequence>MAFVRELVGADPLAVFRWAIVRAFFRARSAFVAAGERLRSQGKNPVRKLNSLTNVQNDENIQKNDSSLHVSHAYRRNSKENQKSSGSSAGSSAGSKSRKKLALLSPGGLYDETYAKARKVLKKNRSFRGAQSQPAKTLRDLNSMRRLAGDKMSGMRRQSQKKTQTVSIQFQNSLNRLMETLNQANPFFVRCIKSNSEKEPCKLDEKLVMRQLKYTGMLETVRIRQSGYNVRLTFEEFCHRYKLLLTKGLDSSVEDIKEFLISMELDQKHYQIGKTKVFLRESERIKLQDALHFKVLEKIILLQWWVRGVLQRKRYLQQLNTIIAIQAHAKGYLVRKQIQEQREQEERLLAAIFIQNYWRTFCFQRNFMKLRRGALHLQCHIRGHLARKDLARLKEEREKKRLEEEEEQRHLQEEELDKTIVPCIEPLKGGQEEVRSSASDEGILTPDEFEDDDDDHRKRTRTMESEESSGILDGSLGSDELLLDDPSPQASSSCSTQPDVIIVDDDHEQETPQESLMFQRSQQPRVKERIKTFQNLISERRHTTGSSHSPKATHKWYIEKPELPHKPYSTPVTNDDILKLYHEDTEEHEEEKEKQQEKKDDEKKDVEKGQEMDQEMDQEEKEGEEEKSPEKLPEVPHPHVKLKRAEAFKIVKANSTEAPEPPSSPKVKPKRPHSSYSQKSIPDDIEVAPLLEPLSPTIESPPVSPSEPKKAQGHFQKAKERFKKHFRKRTGEITEQQRLEAEMTLTDGGSVSKNKRRSSAESPAPKKSNMNIHSRSQWRYPTNQLISDATELGNMNNFLLTKIDEVKATTDTEGSADQVFKEALKEFRSNLMNMCSVAMQNEGALNLKYTDLVSYFEKALENKAKKLSNNSQFPVTLGINAFQGFLNEYMQVHKPSNNSKKENRKPKPKKTEDVFAYCGHEYVTSQFTIPTACEYCHNFLWLMEKGYVCQVCNFTAHKKCATKALEHCKGKPQEKVKGRVIGAHLTSVVTEESTVPPVVERCITCVELNGIYTEGIYRRAGSAAKVKELKHKINTEENIDNIDLNSYNVLCVAQVLKCFFRELPEPLLTYDLYEEFLRATEIQGKRAQLLSLQDTLEKLPTVNHDIFERLIFHLARIACHEDSNKMSPNALAIVFSPCVLKSKVQTSPWDSLQDVSKQAECLELIIKEKMNKLQTMLRDISTLERASTTASLKLSEVRKSRAHKLEMRVVECDEDLASDVNSTGQTSSEGSQELEIALAEQIRTLEKEKQDLTANLQSLDLLLAGSEEDNYSVDELDNSSIDDLDSLSNSGETPVSFELPPSRSMLPHLNKDRAPRQQKRPPARYSKAYLLDTPPTTPETGAKIQKRNSKGKGNLV</sequence>
<keyword evidence="4" id="KW-0547">Nucleotide-binding</keyword>
<dbReference type="EMBL" id="JAIZAY010000014">
    <property type="protein sequence ID" value="KAJ8029411.1"/>
    <property type="molecule type" value="Genomic_DNA"/>
</dbReference>
<feature type="compositionally biased region" description="Basic and acidic residues" evidence="11">
    <location>
        <begin position="732"/>
        <end position="741"/>
    </location>
</feature>
<dbReference type="GO" id="GO:0035556">
    <property type="term" value="P:intracellular signal transduction"/>
    <property type="evidence" value="ECO:0007669"/>
    <property type="project" value="InterPro"/>
</dbReference>
<dbReference type="SMART" id="SM00242">
    <property type="entry name" value="MYSc"/>
    <property type="match status" value="1"/>
</dbReference>
<evidence type="ECO:0000256" key="8">
    <source>
        <dbReference type="ARBA" id="ARBA00023175"/>
    </source>
</evidence>
<keyword evidence="3" id="KW-0479">Metal-binding</keyword>
<feature type="compositionally biased region" description="Basic and acidic residues" evidence="11">
    <location>
        <begin position="455"/>
        <end position="464"/>
    </location>
</feature>
<feature type="compositionally biased region" description="Basic and acidic residues" evidence="11">
    <location>
        <begin position="556"/>
        <end position="565"/>
    </location>
</feature>
<dbReference type="Gene3D" id="1.10.555.10">
    <property type="entry name" value="Rho GTPase activation protein"/>
    <property type="match status" value="1"/>
</dbReference>
<dbReference type="InterPro" id="IPR027417">
    <property type="entry name" value="P-loop_NTPase"/>
</dbReference>
<evidence type="ECO:0000256" key="11">
    <source>
        <dbReference type="SAM" id="MobiDB-lite"/>
    </source>
</evidence>
<dbReference type="Gene3D" id="1.20.120.720">
    <property type="entry name" value="Myosin VI head, motor domain, U50 subdomain"/>
    <property type="match status" value="1"/>
</dbReference>
<dbReference type="PROSITE" id="PS00479">
    <property type="entry name" value="ZF_DAG_PE_1"/>
    <property type="match status" value="1"/>
</dbReference>
<dbReference type="Pfam" id="PF00612">
    <property type="entry name" value="IQ"/>
    <property type="match status" value="3"/>
</dbReference>
<dbReference type="Proteomes" id="UP001152320">
    <property type="component" value="Chromosome 14"/>
</dbReference>
<evidence type="ECO:0000256" key="7">
    <source>
        <dbReference type="ARBA" id="ARBA00023123"/>
    </source>
</evidence>
<dbReference type="Pfam" id="PF00620">
    <property type="entry name" value="RhoGAP"/>
    <property type="match status" value="1"/>
</dbReference>
<dbReference type="PANTHER" id="PTHR46184">
    <property type="entry name" value="UNCONVENTIONAL MYOSIN-IXB-LIKE PROTEIN"/>
    <property type="match status" value="1"/>
</dbReference>
<dbReference type="InterPro" id="IPR046987">
    <property type="entry name" value="Myo9"/>
</dbReference>
<dbReference type="PROSITE" id="PS50238">
    <property type="entry name" value="RHOGAP"/>
    <property type="match status" value="1"/>
</dbReference>
<feature type="compositionally biased region" description="Low complexity" evidence="11">
    <location>
        <begin position="468"/>
        <end position="480"/>
    </location>
</feature>
<feature type="region of interest" description="Disordered" evidence="11">
    <location>
        <begin position="428"/>
        <end position="711"/>
    </location>
</feature>
<accession>A0A9Q1BMK8</accession>
<dbReference type="InterPro" id="IPR001609">
    <property type="entry name" value="Myosin_head_motor_dom-like"/>
</dbReference>
<evidence type="ECO:0000256" key="6">
    <source>
        <dbReference type="ARBA" id="ARBA00022840"/>
    </source>
</evidence>
<proteinExistence type="inferred from homology"/>
<feature type="coiled-coil region" evidence="10">
    <location>
        <begin position="385"/>
        <end position="417"/>
    </location>
</feature>
<dbReference type="PANTHER" id="PTHR46184:SF5">
    <property type="entry name" value="UNCONVENTIONAL MYOSIN-IXA-LIKE"/>
    <property type="match status" value="1"/>
</dbReference>
<evidence type="ECO:0000313" key="15">
    <source>
        <dbReference type="EMBL" id="KAJ8029411.1"/>
    </source>
</evidence>
<organism evidence="15 16">
    <name type="scientific">Holothuria leucospilota</name>
    <name type="common">Black long sea cucumber</name>
    <name type="synonym">Mertensiothuria leucospilota</name>
    <dbReference type="NCBI Taxonomy" id="206669"/>
    <lineage>
        <taxon>Eukaryota</taxon>
        <taxon>Metazoa</taxon>
        <taxon>Echinodermata</taxon>
        <taxon>Eleutherozoa</taxon>
        <taxon>Echinozoa</taxon>
        <taxon>Holothuroidea</taxon>
        <taxon>Aspidochirotacea</taxon>
        <taxon>Aspidochirotida</taxon>
        <taxon>Holothuriidae</taxon>
        <taxon>Holothuria</taxon>
    </lineage>
</organism>
<dbReference type="GO" id="GO:0000146">
    <property type="term" value="F:microfilament motor activity"/>
    <property type="evidence" value="ECO:0007669"/>
    <property type="project" value="InterPro"/>
</dbReference>
<dbReference type="InterPro" id="IPR000048">
    <property type="entry name" value="IQ_motif_EF-hand-BS"/>
</dbReference>
<dbReference type="FunFam" id="3.40.850.10:FF:000008">
    <property type="entry name" value="Putative unconventional myosin-IXa"/>
    <property type="match status" value="1"/>
</dbReference>
<dbReference type="GO" id="GO:0005884">
    <property type="term" value="C:actin filament"/>
    <property type="evidence" value="ECO:0007669"/>
    <property type="project" value="TreeGrafter"/>
</dbReference>
<keyword evidence="6" id="KW-0067">ATP-binding</keyword>
<dbReference type="InterPro" id="IPR046349">
    <property type="entry name" value="C1-like_sf"/>
</dbReference>
<dbReference type="GO" id="GO:0046872">
    <property type="term" value="F:metal ion binding"/>
    <property type="evidence" value="ECO:0007669"/>
    <property type="project" value="UniProtKB-KW"/>
</dbReference>
<evidence type="ECO:0000259" key="14">
    <source>
        <dbReference type="PROSITE" id="PS51456"/>
    </source>
</evidence>
<dbReference type="OrthoDB" id="312459at2759"/>
<dbReference type="GO" id="GO:0016459">
    <property type="term" value="C:myosin complex"/>
    <property type="evidence" value="ECO:0007669"/>
    <property type="project" value="UniProtKB-KW"/>
</dbReference>
<feature type="compositionally biased region" description="Low complexity" evidence="11">
    <location>
        <begin position="84"/>
        <end position="95"/>
    </location>
</feature>
<dbReference type="CDD" id="cd20818">
    <property type="entry name" value="C1_Myosin-IX"/>
    <property type="match status" value="1"/>
</dbReference>
<feature type="domain" description="Phorbol-ester/DAG-type" evidence="12">
    <location>
        <begin position="919"/>
        <end position="968"/>
    </location>
</feature>
<evidence type="ECO:0000259" key="12">
    <source>
        <dbReference type="PROSITE" id="PS50081"/>
    </source>
</evidence>
<feature type="region of interest" description="Disordered" evidence="11">
    <location>
        <begin position="48"/>
        <end position="99"/>
    </location>
</feature>
<name>A0A9Q1BMK8_HOLLE</name>
<feature type="compositionally biased region" description="Acidic residues" evidence="11">
    <location>
        <begin position="612"/>
        <end position="623"/>
    </location>
</feature>
<dbReference type="Gene3D" id="1.20.58.530">
    <property type="match status" value="1"/>
</dbReference>
<keyword evidence="7 9" id="KW-0518">Myosin</keyword>
<feature type="region of interest" description="Disordered" evidence="11">
    <location>
        <begin position="1273"/>
        <end position="1356"/>
    </location>
</feature>
<feature type="compositionally biased region" description="Polar residues" evidence="11">
    <location>
        <begin position="50"/>
        <end position="69"/>
    </location>
</feature>
<dbReference type="Gene3D" id="6.20.240.20">
    <property type="match status" value="1"/>
</dbReference>
<keyword evidence="5" id="KW-0862">Zinc</keyword>
<dbReference type="PROSITE" id="PS50096">
    <property type="entry name" value="IQ"/>
    <property type="match status" value="2"/>
</dbReference>
<dbReference type="SUPFAM" id="SSF48350">
    <property type="entry name" value="GTPase activation domain, GAP"/>
    <property type="match status" value="1"/>
</dbReference>
<feature type="compositionally biased region" description="Polar residues" evidence="11">
    <location>
        <begin position="488"/>
        <end position="498"/>
    </location>
</feature>
<evidence type="ECO:0000256" key="5">
    <source>
        <dbReference type="ARBA" id="ARBA00022833"/>
    </source>
</evidence>
<dbReference type="Gene3D" id="3.30.60.20">
    <property type="match status" value="1"/>
</dbReference>
<dbReference type="PROSITE" id="PS50081">
    <property type="entry name" value="ZF_DAG_PE_2"/>
    <property type="match status" value="1"/>
</dbReference>
<feature type="compositionally biased region" description="Basic and acidic residues" evidence="11">
    <location>
        <begin position="624"/>
        <end position="649"/>
    </location>
</feature>
<evidence type="ECO:0000256" key="4">
    <source>
        <dbReference type="ARBA" id="ARBA00022741"/>
    </source>
</evidence>
<dbReference type="InterPro" id="IPR036961">
    <property type="entry name" value="Kinesin_motor_dom_sf"/>
</dbReference>
<gene>
    <name evidence="15" type="ORF">HOLleu_28793</name>
</gene>
<evidence type="ECO:0000256" key="10">
    <source>
        <dbReference type="SAM" id="Coils"/>
    </source>
</evidence>
<keyword evidence="16" id="KW-1185">Reference proteome</keyword>
<feature type="domain" description="Rho-GAP" evidence="13">
    <location>
        <begin position="983"/>
        <end position="1173"/>
    </location>
</feature>
<feature type="domain" description="Myosin motor" evidence="14">
    <location>
        <begin position="1"/>
        <end position="292"/>
    </location>
</feature>
<dbReference type="SUPFAM" id="SSF57889">
    <property type="entry name" value="Cysteine-rich domain"/>
    <property type="match status" value="1"/>
</dbReference>
<keyword evidence="10" id="KW-0175">Coiled coil</keyword>